<dbReference type="PANTHER" id="PTHR24171">
    <property type="entry name" value="ANKYRIN REPEAT DOMAIN-CONTAINING PROTEIN 39-RELATED"/>
    <property type="match status" value="1"/>
</dbReference>
<dbReference type="EMBL" id="HBUF01395075">
    <property type="protein sequence ID" value="CAG6735202.1"/>
    <property type="molecule type" value="Transcribed_RNA"/>
</dbReference>
<sequence length="105" mass="11905">MDNGAYVNCCDTNGKTPLQIAVQNNDTEMVHMLLDKGANVNGCDVDGKTPLHFALQNKDLEMVQILLDKGSDVIEQHYDDLLYHNYLHIEEKHVGETFFLEVISR</sequence>
<dbReference type="SUPFAM" id="SSF48403">
    <property type="entry name" value="Ankyrin repeat"/>
    <property type="match status" value="1"/>
</dbReference>
<dbReference type="InterPro" id="IPR036770">
    <property type="entry name" value="Ankyrin_rpt-contain_sf"/>
</dbReference>
<feature type="repeat" description="ANK" evidence="3">
    <location>
        <begin position="13"/>
        <end position="45"/>
    </location>
</feature>
<evidence type="ECO:0000256" key="3">
    <source>
        <dbReference type="PROSITE-ProRule" id="PRU00023"/>
    </source>
</evidence>
<dbReference type="InterPro" id="IPR002110">
    <property type="entry name" value="Ankyrin_rpt"/>
</dbReference>
<evidence type="ECO:0000313" key="4">
    <source>
        <dbReference type="EMBL" id="CAG6735202.1"/>
    </source>
</evidence>
<protein>
    <submittedName>
        <fullName evidence="4">Ankyrin repeat-containing protein DDB_G0279043</fullName>
    </submittedName>
</protein>
<dbReference type="AlphaFoldDB" id="A0A8D8YVQ6"/>
<evidence type="ECO:0000256" key="2">
    <source>
        <dbReference type="ARBA" id="ARBA00023043"/>
    </source>
</evidence>
<keyword evidence="1" id="KW-0677">Repeat</keyword>
<dbReference type="Gene3D" id="1.25.40.20">
    <property type="entry name" value="Ankyrin repeat-containing domain"/>
    <property type="match status" value="1"/>
</dbReference>
<dbReference type="SMART" id="SM00248">
    <property type="entry name" value="ANK"/>
    <property type="match status" value="2"/>
</dbReference>
<reference evidence="4" key="1">
    <citation type="submission" date="2021-05" db="EMBL/GenBank/DDBJ databases">
        <authorList>
            <person name="Alioto T."/>
            <person name="Alioto T."/>
            <person name="Gomez Garrido J."/>
        </authorList>
    </citation>
    <scope>NUCLEOTIDE SEQUENCE</scope>
</reference>
<organism evidence="4">
    <name type="scientific">Cacopsylla melanoneura</name>
    <dbReference type="NCBI Taxonomy" id="428564"/>
    <lineage>
        <taxon>Eukaryota</taxon>
        <taxon>Metazoa</taxon>
        <taxon>Ecdysozoa</taxon>
        <taxon>Arthropoda</taxon>
        <taxon>Hexapoda</taxon>
        <taxon>Insecta</taxon>
        <taxon>Pterygota</taxon>
        <taxon>Neoptera</taxon>
        <taxon>Paraneoptera</taxon>
        <taxon>Hemiptera</taxon>
        <taxon>Sternorrhyncha</taxon>
        <taxon>Psylloidea</taxon>
        <taxon>Psyllidae</taxon>
        <taxon>Psyllinae</taxon>
        <taxon>Cacopsylla</taxon>
    </lineage>
</organism>
<dbReference type="EMBL" id="HBUF01395074">
    <property type="protein sequence ID" value="CAG6735201.1"/>
    <property type="molecule type" value="Transcribed_RNA"/>
</dbReference>
<proteinExistence type="predicted"/>
<dbReference type="PROSITE" id="PS50088">
    <property type="entry name" value="ANK_REPEAT"/>
    <property type="match status" value="2"/>
</dbReference>
<dbReference type="PRINTS" id="PR01415">
    <property type="entry name" value="ANKYRIN"/>
</dbReference>
<dbReference type="Pfam" id="PF12796">
    <property type="entry name" value="Ank_2"/>
    <property type="match status" value="1"/>
</dbReference>
<dbReference type="PROSITE" id="PS50297">
    <property type="entry name" value="ANK_REP_REGION"/>
    <property type="match status" value="2"/>
</dbReference>
<evidence type="ECO:0000256" key="1">
    <source>
        <dbReference type="ARBA" id="ARBA00022737"/>
    </source>
</evidence>
<accession>A0A8D8YVQ6</accession>
<feature type="repeat" description="ANK" evidence="3">
    <location>
        <begin position="46"/>
        <end position="78"/>
    </location>
</feature>
<name>A0A8D8YVQ6_9HEMI</name>
<dbReference type="EMBL" id="HBUF01395073">
    <property type="protein sequence ID" value="CAG6735200.1"/>
    <property type="molecule type" value="Transcribed_RNA"/>
</dbReference>
<keyword evidence="2 3" id="KW-0040">ANK repeat</keyword>